<dbReference type="EMBL" id="CP006704">
    <property type="protein sequence ID" value="AIJ47616.1"/>
    <property type="molecule type" value="Genomic_DNA"/>
</dbReference>
<dbReference type="EC" id="4.3.1.19" evidence="6"/>
<dbReference type="CDD" id="cd01562">
    <property type="entry name" value="Thr-dehyd"/>
    <property type="match status" value="1"/>
</dbReference>
<dbReference type="InterPro" id="IPR001926">
    <property type="entry name" value="TrpB-like_PALP"/>
</dbReference>
<dbReference type="SUPFAM" id="SSF53686">
    <property type="entry name" value="Tryptophan synthase beta subunit-like PLP-dependent enzymes"/>
    <property type="match status" value="1"/>
</dbReference>
<accession>A0A076PSI1</accession>
<evidence type="ECO:0000256" key="4">
    <source>
        <dbReference type="ARBA" id="ARBA00023239"/>
    </source>
</evidence>
<comment type="cofactor">
    <cofactor evidence="1">
        <name>pyridoxal 5'-phosphate</name>
        <dbReference type="ChEBI" id="CHEBI:597326"/>
    </cofactor>
</comment>
<protein>
    <submittedName>
        <fullName evidence="6">Serine/threonine dehydratase</fullName>
        <ecNumber evidence="6">4.3.1.19</ecNumber>
    </submittedName>
</protein>
<comment type="similarity">
    <text evidence="2">Belongs to the serine/threonine dehydratase family.</text>
</comment>
<dbReference type="AlphaFoldDB" id="A0A076PSI1"/>
<dbReference type="GO" id="GO:0018114">
    <property type="term" value="F:threonine racemase activity"/>
    <property type="evidence" value="ECO:0007669"/>
    <property type="project" value="TreeGrafter"/>
</dbReference>
<evidence type="ECO:0000256" key="2">
    <source>
        <dbReference type="ARBA" id="ARBA00010869"/>
    </source>
</evidence>
<name>A0A076PSI1_COMTE</name>
<gene>
    <name evidence="6" type="ORF">O987_17520</name>
</gene>
<dbReference type="GO" id="GO:0005524">
    <property type="term" value="F:ATP binding"/>
    <property type="evidence" value="ECO:0007669"/>
    <property type="project" value="TreeGrafter"/>
</dbReference>
<dbReference type="GO" id="GO:0000287">
    <property type="term" value="F:magnesium ion binding"/>
    <property type="evidence" value="ECO:0007669"/>
    <property type="project" value="TreeGrafter"/>
</dbReference>
<dbReference type="GO" id="GO:0004794">
    <property type="term" value="F:threonine deaminase activity"/>
    <property type="evidence" value="ECO:0007669"/>
    <property type="project" value="UniProtKB-EC"/>
</dbReference>
<dbReference type="NCBIfam" id="NF005454">
    <property type="entry name" value="PRK07048.1"/>
    <property type="match status" value="1"/>
</dbReference>
<proteinExistence type="inferred from homology"/>
<dbReference type="GO" id="GO:0003941">
    <property type="term" value="F:L-serine ammonia-lyase activity"/>
    <property type="evidence" value="ECO:0007669"/>
    <property type="project" value="TreeGrafter"/>
</dbReference>
<reference evidence="6 7" key="1">
    <citation type="journal article" date="2014" name="Genome Announc.">
        <title>Complete Genome Sequence of Polychlorinated Biphenyl Degrader Comamonas testosteroni TK102 (NBRC 109938).</title>
        <authorList>
            <person name="Fukuda K."/>
            <person name="Hosoyama A."/>
            <person name="Tsuchikane K."/>
            <person name="Ohji S."/>
            <person name="Yamazoe A."/>
            <person name="Fujita N."/>
            <person name="Shintani M."/>
            <person name="Kimbara K."/>
        </authorList>
    </citation>
    <scope>NUCLEOTIDE SEQUENCE [LARGE SCALE GENOMIC DNA]</scope>
    <source>
        <strain evidence="6">TK102</strain>
    </source>
</reference>
<keyword evidence="4 6" id="KW-0456">Lyase</keyword>
<evidence type="ECO:0000259" key="5">
    <source>
        <dbReference type="Pfam" id="PF00291"/>
    </source>
</evidence>
<dbReference type="GO" id="GO:0008721">
    <property type="term" value="F:D-serine ammonia-lyase activity"/>
    <property type="evidence" value="ECO:0007669"/>
    <property type="project" value="TreeGrafter"/>
</dbReference>
<keyword evidence="3" id="KW-0663">Pyridoxal phosphate</keyword>
<feature type="domain" description="Tryptophan synthase beta chain-like PALP" evidence="5">
    <location>
        <begin position="26"/>
        <end position="310"/>
    </location>
</feature>
<evidence type="ECO:0000313" key="7">
    <source>
        <dbReference type="Proteomes" id="UP000028782"/>
    </source>
</evidence>
<dbReference type="KEGG" id="ctes:O987_17520"/>
<dbReference type="RefSeq" id="WP_043373650.1">
    <property type="nucleotide sequence ID" value="NZ_CP006704.1"/>
</dbReference>
<dbReference type="PANTHER" id="PTHR43050">
    <property type="entry name" value="SERINE / THREONINE RACEMASE FAMILY MEMBER"/>
    <property type="match status" value="1"/>
</dbReference>
<dbReference type="GO" id="GO:0030378">
    <property type="term" value="F:serine racemase activity"/>
    <property type="evidence" value="ECO:0007669"/>
    <property type="project" value="TreeGrafter"/>
</dbReference>
<organism evidence="6 7">
    <name type="scientific">Comamonas testosteroni TK102</name>
    <dbReference type="NCBI Taxonomy" id="1392005"/>
    <lineage>
        <taxon>Bacteria</taxon>
        <taxon>Pseudomonadati</taxon>
        <taxon>Pseudomonadota</taxon>
        <taxon>Betaproteobacteria</taxon>
        <taxon>Burkholderiales</taxon>
        <taxon>Comamonadaceae</taxon>
        <taxon>Comamonas</taxon>
    </lineage>
</organism>
<dbReference type="Gene3D" id="3.40.50.1100">
    <property type="match status" value="2"/>
</dbReference>
<dbReference type="HOGENOM" id="CLU_021152_4_2_4"/>
<sequence>MSTNNAPLPTYDDVVAAAQRLQGVAHRTPVLTSRTMDEQLGARLFFKCENLQRIGAFKFRGAYNALAQFTPEQRKGGALAFSSGNHAQAIAQAAQLLDMPALIVMPEDAPASKMAATRGYGAQVVTYNRFTEDREAIADKLATERGMTLIPPYNHRDVIAGQGTAVKELLEEVPDLDYLFVCLGGGGLLSGSLLAANALAPQCKVIGVEPEAGNDVQQSLRAGHIVKIATPRTIADGAQTQAAGDLTFAIIQQRVNEVLTVNDEQLVQAMRFYAERMKIVVEPTGALSLAAAINGGLPLKGKRAGIVISGGNVDLERFASLLSE</sequence>
<dbReference type="GO" id="GO:0030170">
    <property type="term" value="F:pyridoxal phosphate binding"/>
    <property type="evidence" value="ECO:0007669"/>
    <property type="project" value="TreeGrafter"/>
</dbReference>
<evidence type="ECO:0000313" key="6">
    <source>
        <dbReference type="EMBL" id="AIJ47616.1"/>
    </source>
</evidence>
<dbReference type="FunFam" id="3.40.50.1100:FF:000005">
    <property type="entry name" value="Threonine dehydratase catabolic"/>
    <property type="match status" value="1"/>
</dbReference>
<dbReference type="Proteomes" id="UP000028782">
    <property type="component" value="Chromosome"/>
</dbReference>
<evidence type="ECO:0000256" key="1">
    <source>
        <dbReference type="ARBA" id="ARBA00001933"/>
    </source>
</evidence>
<dbReference type="InterPro" id="IPR036052">
    <property type="entry name" value="TrpB-like_PALP_sf"/>
</dbReference>
<dbReference type="Pfam" id="PF00291">
    <property type="entry name" value="PALP"/>
    <property type="match status" value="1"/>
</dbReference>
<dbReference type="PANTHER" id="PTHR43050:SF1">
    <property type="entry name" value="SERINE RACEMASE"/>
    <property type="match status" value="1"/>
</dbReference>
<evidence type="ECO:0000256" key="3">
    <source>
        <dbReference type="ARBA" id="ARBA00022898"/>
    </source>
</evidence>
<dbReference type="FunFam" id="3.40.50.1100:FF:000007">
    <property type="entry name" value="L-threonine dehydratase catabolic TdcB"/>
    <property type="match status" value="1"/>
</dbReference>